<protein>
    <submittedName>
        <fullName evidence="2">Uncharacterized protein</fullName>
    </submittedName>
</protein>
<dbReference type="AlphaFoldDB" id="A0A816DBA0"/>
<accession>A0A816DBA0</accession>
<evidence type="ECO:0000313" key="2">
    <source>
        <dbReference type="EMBL" id="CAF1635022.1"/>
    </source>
</evidence>
<reference evidence="2" key="1">
    <citation type="submission" date="2021-02" db="EMBL/GenBank/DDBJ databases">
        <authorList>
            <person name="Nowell W R."/>
        </authorList>
    </citation>
    <scope>NUCLEOTIDE SEQUENCE</scope>
</reference>
<name>A0A816DBA0_9BILA</name>
<proteinExistence type="predicted"/>
<gene>
    <name evidence="1" type="ORF">BJG266_LOCUS41367</name>
    <name evidence="2" type="ORF">QVE165_LOCUS58235</name>
</gene>
<keyword evidence="3" id="KW-1185">Reference proteome</keyword>
<dbReference type="Proteomes" id="UP000663877">
    <property type="component" value="Unassembled WGS sequence"/>
</dbReference>
<dbReference type="Proteomes" id="UP000663832">
    <property type="component" value="Unassembled WGS sequence"/>
</dbReference>
<evidence type="ECO:0000313" key="1">
    <source>
        <dbReference type="EMBL" id="CAF1468147.1"/>
    </source>
</evidence>
<organism evidence="2 3">
    <name type="scientific">Adineta steineri</name>
    <dbReference type="NCBI Taxonomy" id="433720"/>
    <lineage>
        <taxon>Eukaryota</taxon>
        <taxon>Metazoa</taxon>
        <taxon>Spiralia</taxon>
        <taxon>Gnathifera</taxon>
        <taxon>Rotifera</taxon>
        <taxon>Eurotatoria</taxon>
        <taxon>Bdelloidea</taxon>
        <taxon>Adinetida</taxon>
        <taxon>Adinetidae</taxon>
        <taxon>Adineta</taxon>
    </lineage>
</organism>
<comment type="caution">
    <text evidence="2">The sequence shown here is derived from an EMBL/GenBank/DDBJ whole genome shotgun (WGS) entry which is preliminary data.</text>
</comment>
<evidence type="ECO:0000313" key="3">
    <source>
        <dbReference type="Proteomes" id="UP000663832"/>
    </source>
</evidence>
<dbReference type="EMBL" id="CAJNOM010002606">
    <property type="protein sequence ID" value="CAF1635022.1"/>
    <property type="molecule type" value="Genomic_DNA"/>
</dbReference>
<dbReference type="EMBL" id="CAJNOI010002287">
    <property type="protein sequence ID" value="CAF1468147.1"/>
    <property type="molecule type" value="Genomic_DNA"/>
</dbReference>
<sequence>MNPQAHPPTPLAVSAPSLMLSDSAGIILTTGVVLFGDRYGTLFAAAFDTTLVANHVTCLAILTLRRSDDGLVGGSTRVLFSTRTLVPLSCSSSSY</sequence>